<organism evidence="10 11">
    <name type="scientific">Naegleria fowleri</name>
    <name type="common">Brain eating amoeba</name>
    <dbReference type="NCBI Taxonomy" id="5763"/>
    <lineage>
        <taxon>Eukaryota</taxon>
        <taxon>Discoba</taxon>
        <taxon>Heterolobosea</taxon>
        <taxon>Tetramitia</taxon>
        <taxon>Eutetramitia</taxon>
        <taxon>Vahlkampfiidae</taxon>
        <taxon>Naegleria</taxon>
    </lineage>
</organism>
<dbReference type="GO" id="GO:0043409">
    <property type="term" value="P:negative regulation of MAPK cascade"/>
    <property type="evidence" value="ECO:0007669"/>
    <property type="project" value="TreeGrafter"/>
</dbReference>
<dbReference type="SUPFAM" id="SSF52799">
    <property type="entry name" value="(Phosphotyrosine protein) phosphatases II"/>
    <property type="match status" value="1"/>
</dbReference>
<feature type="domain" description="Tyrosine-protein phosphatase" evidence="8">
    <location>
        <begin position="10"/>
        <end position="158"/>
    </location>
</feature>
<reference evidence="10 11" key="1">
    <citation type="journal article" date="2019" name="Sci. Rep.">
        <title>Nanopore sequencing improves the draft genome of the human pathogenic amoeba Naegleria fowleri.</title>
        <authorList>
            <person name="Liechti N."/>
            <person name="Schurch N."/>
            <person name="Bruggmann R."/>
            <person name="Wittwer M."/>
        </authorList>
    </citation>
    <scope>NUCLEOTIDE SEQUENCE [LARGE SCALE GENOMIC DNA]</scope>
    <source>
        <strain evidence="10 11">ATCC 30894</strain>
    </source>
</reference>
<keyword evidence="3" id="KW-0433">Leucine-rich repeat</keyword>
<evidence type="ECO:0000259" key="9">
    <source>
        <dbReference type="PROSITE" id="PS50056"/>
    </source>
</evidence>
<dbReference type="Pfam" id="PF13855">
    <property type="entry name" value="LRR_8"/>
    <property type="match status" value="2"/>
</dbReference>
<keyword evidence="5" id="KW-0378">Hydrolase</keyword>
<name>A0A6A5BN23_NAEFO</name>
<dbReference type="PROSITE" id="PS50056">
    <property type="entry name" value="TYR_PHOSPHATASE_2"/>
    <property type="match status" value="1"/>
</dbReference>
<dbReference type="GeneID" id="68112175"/>
<evidence type="ECO:0000256" key="2">
    <source>
        <dbReference type="ARBA" id="ARBA00013064"/>
    </source>
</evidence>
<dbReference type="PROSITE" id="PS51450">
    <property type="entry name" value="LRR"/>
    <property type="match status" value="2"/>
</dbReference>
<dbReference type="EC" id="3.1.3.48" evidence="2"/>
<dbReference type="OrthoDB" id="2017893at2759"/>
<evidence type="ECO:0000313" key="11">
    <source>
        <dbReference type="Proteomes" id="UP000444721"/>
    </source>
</evidence>
<keyword evidence="4" id="KW-0677">Repeat</keyword>
<dbReference type="CDD" id="cd14498">
    <property type="entry name" value="DSP"/>
    <property type="match status" value="1"/>
</dbReference>
<dbReference type="SMART" id="SM00195">
    <property type="entry name" value="DSPc"/>
    <property type="match status" value="1"/>
</dbReference>
<proteinExistence type="inferred from homology"/>
<evidence type="ECO:0000259" key="8">
    <source>
        <dbReference type="PROSITE" id="PS50054"/>
    </source>
</evidence>
<dbReference type="PRINTS" id="PR00019">
    <property type="entry name" value="LEURICHRPT"/>
</dbReference>
<dbReference type="Gene3D" id="3.80.10.10">
    <property type="entry name" value="Ribonuclease Inhibitor"/>
    <property type="match status" value="2"/>
</dbReference>
<keyword evidence="11" id="KW-1185">Reference proteome</keyword>
<dbReference type="SMART" id="SM00365">
    <property type="entry name" value="LRR_SD22"/>
    <property type="match status" value="4"/>
</dbReference>
<dbReference type="InterPro" id="IPR000387">
    <property type="entry name" value="Tyr_Pase_dom"/>
</dbReference>
<gene>
    <name evidence="10" type="ORF">FDP41_004957</name>
</gene>
<dbReference type="Proteomes" id="UP000444721">
    <property type="component" value="Unassembled WGS sequence"/>
</dbReference>
<dbReference type="SUPFAM" id="SSF52058">
    <property type="entry name" value="L domain-like"/>
    <property type="match status" value="1"/>
</dbReference>
<dbReference type="VEuPathDB" id="AmoebaDB:NF0118560"/>
<dbReference type="VEuPathDB" id="AmoebaDB:FDP41_004957"/>
<dbReference type="PROSITE" id="PS00383">
    <property type="entry name" value="TYR_PHOSPHATASE_1"/>
    <property type="match status" value="1"/>
</dbReference>
<dbReference type="Gene3D" id="3.90.190.10">
    <property type="entry name" value="Protein tyrosine phosphatase superfamily"/>
    <property type="match status" value="1"/>
</dbReference>
<dbReference type="AlphaFoldDB" id="A0A6A5BN23"/>
<evidence type="ECO:0000256" key="1">
    <source>
        <dbReference type="ARBA" id="ARBA00008601"/>
    </source>
</evidence>
<dbReference type="EMBL" id="VFQX01000041">
    <property type="protein sequence ID" value="KAF0976282.1"/>
    <property type="molecule type" value="Genomic_DNA"/>
</dbReference>
<dbReference type="InterPro" id="IPR003591">
    <property type="entry name" value="Leu-rich_rpt_typical-subtyp"/>
</dbReference>
<dbReference type="GO" id="GO:0005737">
    <property type="term" value="C:cytoplasm"/>
    <property type="evidence" value="ECO:0007669"/>
    <property type="project" value="TreeGrafter"/>
</dbReference>
<dbReference type="SMART" id="SM00369">
    <property type="entry name" value="LRR_TYP"/>
    <property type="match status" value="4"/>
</dbReference>
<feature type="compositionally biased region" description="Low complexity" evidence="7">
    <location>
        <begin position="345"/>
        <end position="359"/>
    </location>
</feature>
<dbReference type="PROSITE" id="PS50054">
    <property type="entry name" value="TYR_PHOSPHATASE_DUAL"/>
    <property type="match status" value="1"/>
</dbReference>
<feature type="region of interest" description="Disordered" evidence="7">
    <location>
        <begin position="327"/>
        <end position="359"/>
    </location>
</feature>
<evidence type="ECO:0000313" key="10">
    <source>
        <dbReference type="EMBL" id="KAF0976282.1"/>
    </source>
</evidence>
<comment type="similarity">
    <text evidence="1">Belongs to the protein-tyrosine phosphatase family. Non-receptor class dual specificity subfamily.</text>
</comment>
<evidence type="ECO:0000256" key="5">
    <source>
        <dbReference type="ARBA" id="ARBA00022801"/>
    </source>
</evidence>
<feature type="domain" description="Tyrosine specific protein phosphatases" evidence="9">
    <location>
        <begin position="73"/>
        <end position="136"/>
    </location>
</feature>
<dbReference type="InterPro" id="IPR000340">
    <property type="entry name" value="Dual-sp_phosphatase_cat-dom"/>
</dbReference>
<dbReference type="Pfam" id="PF00782">
    <property type="entry name" value="DSPc"/>
    <property type="match status" value="1"/>
</dbReference>
<dbReference type="InterPro" id="IPR016130">
    <property type="entry name" value="Tyr_Pase_AS"/>
</dbReference>
<keyword evidence="6" id="KW-0904">Protein phosphatase</keyword>
<dbReference type="InterPro" id="IPR020422">
    <property type="entry name" value="TYR_PHOSPHATASE_DUAL_dom"/>
</dbReference>
<dbReference type="InterPro" id="IPR001611">
    <property type="entry name" value="Leu-rich_rpt"/>
</dbReference>
<dbReference type="InterPro" id="IPR032675">
    <property type="entry name" value="LRR_dom_sf"/>
</dbReference>
<dbReference type="PANTHER" id="PTHR10159:SF519">
    <property type="entry name" value="DUAL SPECIFICITY PROTEIN PHOSPHATASE MPK3"/>
    <property type="match status" value="1"/>
</dbReference>
<sequence length="467" mass="54239">MRFICHMQRVPQLITDRLYLGSSSAATNLEELKRLGIDSVLCVNTITPFPDETERKKIFKNYFQISETDEEKTNIIQYFDTVIAWIDDCLDSDPKSNVLVHCSAGMSRSATLIIAYVMKKFDKNAEEAYQYVRERRCCIAPNTGFLTQIQLYQDIGKSFSGPMFEQYVFNQIFNNDKDHPSFVSLNYLKMVDFPPKFLLEKYELYQELEKEQLEDASIEGQLVQHMTEDTCTKKLSHQFSKLITLELQWNYIQNLESLVKFNLHEMVELDLSHNCIEQIPIELFTNLPQLRILNLSYNKIQSLPKSPIRDTKSETPLDTMVVTTHESTTESTTTDPHNENLNHRSVLPTESSSTVSPTVTIETNAERSTKLVDLRLGHNLIEQICEDNEEVFRVILKNLEMLDLSHNKLKCIPSYEKCFSHLQSLRVLSLYHNCFEREPEVIGQLRNMGKIVYYSAQTQNLREILKI</sequence>
<protein>
    <recommendedName>
        <fullName evidence="2">protein-tyrosine-phosphatase</fullName>
        <ecNumber evidence="2">3.1.3.48</ecNumber>
    </recommendedName>
</protein>
<evidence type="ECO:0000256" key="4">
    <source>
        <dbReference type="ARBA" id="ARBA00022737"/>
    </source>
</evidence>
<comment type="caution">
    <text evidence="10">The sequence shown here is derived from an EMBL/GenBank/DDBJ whole genome shotgun (WGS) entry which is preliminary data.</text>
</comment>
<evidence type="ECO:0000256" key="6">
    <source>
        <dbReference type="ARBA" id="ARBA00022912"/>
    </source>
</evidence>
<accession>A0A6A5BN23</accession>
<dbReference type="RefSeq" id="XP_044560995.1">
    <property type="nucleotide sequence ID" value="XM_044708428.1"/>
</dbReference>
<dbReference type="InterPro" id="IPR029021">
    <property type="entry name" value="Prot-tyrosine_phosphatase-like"/>
</dbReference>
<dbReference type="PANTHER" id="PTHR10159">
    <property type="entry name" value="DUAL SPECIFICITY PROTEIN PHOSPHATASE"/>
    <property type="match status" value="1"/>
</dbReference>
<evidence type="ECO:0000256" key="3">
    <source>
        <dbReference type="ARBA" id="ARBA00022614"/>
    </source>
</evidence>
<evidence type="ECO:0000256" key="7">
    <source>
        <dbReference type="SAM" id="MobiDB-lite"/>
    </source>
</evidence>
<dbReference type="VEuPathDB" id="AmoebaDB:NfTy_086510"/>
<dbReference type="GO" id="GO:0004725">
    <property type="term" value="F:protein tyrosine phosphatase activity"/>
    <property type="evidence" value="ECO:0007669"/>
    <property type="project" value="UniProtKB-EC"/>
</dbReference>